<name>A0A834QME7_MARMO</name>
<feature type="region of interest" description="Disordered" evidence="1">
    <location>
        <begin position="23"/>
        <end position="90"/>
    </location>
</feature>
<evidence type="ECO:0000313" key="2">
    <source>
        <dbReference type="EMBL" id="KAF7479211.1"/>
    </source>
</evidence>
<evidence type="ECO:0000313" key="3">
    <source>
        <dbReference type="Proteomes" id="UP000662637"/>
    </source>
</evidence>
<sequence>MLNRTLVSPGVDCTDFRGSSTLRHAFIPGDHPEVPRRRPASGPRPEPPKRLDFSLRATESGHRSSPTPQGHRSGRAGCAESAHLGGRYPSPTGPLLGCRPSEPVSASLLCLLHFFSRRKGHATS</sequence>
<gene>
    <name evidence="2" type="ORF">GHT09_009679</name>
</gene>
<reference evidence="2" key="1">
    <citation type="submission" date="2020-08" db="EMBL/GenBank/DDBJ databases">
        <authorList>
            <person name="Shumante A."/>
            <person name="Zimin A.V."/>
            <person name="Puiu D."/>
            <person name="Salzberg S.L."/>
        </authorList>
    </citation>
    <scope>NUCLEOTIDE SEQUENCE</scope>
    <source>
        <strain evidence="2">WC2-LM</strain>
        <tissue evidence="2">Liver</tissue>
    </source>
</reference>
<organism evidence="2 3">
    <name type="scientific">Marmota monax</name>
    <name type="common">Woodchuck</name>
    <dbReference type="NCBI Taxonomy" id="9995"/>
    <lineage>
        <taxon>Eukaryota</taxon>
        <taxon>Metazoa</taxon>
        <taxon>Chordata</taxon>
        <taxon>Craniata</taxon>
        <taxon>Vertebrata</taxon>
        <taxon>Euteleostomi</taxon>
        <taxon>Mammalia</taxon>
        <taxon>Eutheria</taxon>
        <taxon>Euarchontoglires</taxon>
        <taxon>Glires</taxon>
        <taxon>Rodentia</taxon>
        <taxon>Sciuromorpha</taxon>
        <taxon>Sciuridae</taxon>
        <taxon>Xerinae</taxon>
        <taxon>Marmotini</taxon>
        <taxon>Marmota</taxon>
    </lineage>
</organism>
<dbReference type="Proteomes" id="UP000662637">
    <property type="component" value="Unassembled WGS sequence"/>
</dbReference>
<evidence type="ECO:0000256" key="1">
    <source>
        <dbReference type="SAM" id="MobiDB-lite"/>
    </source>
</evidence>
<dbReference type="AlphaFoldDB" id="A0A834QME7"/>
<dbReference type="EMBL" id="WJEC01001276">
    <property type="protein sequence ID" value="KAF7479211.1"/>
    <property type="molecule type" value="Genomic_DNA"/>
</dbReference>
<comment type="caution">
    <text evidence="2">The sequence shown here is derived from an EMBL/GenBank/DDBJ whole genome shotgun (WGS) entry which is preliminary data.</text>
</comment>
<protein>
    <submittedName>
        <fullName evidence="2">Uncharacterized protein</fullName>
    </submittedName>
</protein>
<accession>A0A834QME7</accession>
<proteinExistence type="predicted"/>